<dbReference type="AlphaFoldDB" id="A0A0D0AK89"/>
<dbReference type="InParanoid" id="A0A0D0AK89"/>
<keyword evidence="2" id="KW-1185">Reference proteome</keyword>
<dbReference type="Proteomes" id="UP000054485">
    <property type="component" value="Unassembled WGS sequence"/>
</dbReference>
<accession>A0A0D0AK89</accession>
<dbReference type="HOGENOM" id="CLU_1595644_0_0_1"/>
<dbReference type="EMBL" id="KN835389">
    <property type="protein sequence ID" value="KIK38509.1"/>
    <property type="molecule type" value="Genomic_DNA"/>
</dbReference>
<evidence type="ECO:0000313" key="2">
    <source>
        <dbReference type="Proteomes" id="UP000054485"/>
    </source>
</evidence>
<protein>
    <submittedName>
        <fullName evidence="1">Uncharacterized protein</fullName>
    </submittedName>
</protein>
<sequence>MNQASANNIYLDISPRLDYILDPLAATSHALAWAISATKGTTWKEVIMMKIYEVPSSSVGSGPGHVGCGQMQIAYRASVRMWPHYLDTNLTPPTSIPPAKATIPVTVDTMGLDTSVADFRSANLVTSCSGVIERLKQGGVGQPYGNRSNVKRAMMPANFAKHPANRP</sequence>
<proteinExistence type="predicted"/>
<reference evidence="1 2" key="1">
    <citation type="submission" date="2014-04" db="EMBL/GenBank/DDBJ databases">
        <authorList>
            <consortium name="DOE Joint Genome Institute"/>
            <person name="Kuo A."/>
            <person name="Ruytinx J."/>
            <person name="Rineau F."/>
            <person name="Colpaert J."/>
            <person name="Kohler A."/>
            <person name="Nagy L.G."/>
            <person name="Floudas D."/>
            <person name="Copeland A."/>
            <person name="Barry K.W."/>
            <person name="Cichocki N."/>
            <person name="Veneault-Fourrey C."/>
            <person name="LaButti K."/>
            <person name="Lindquist E.A."/>
            <person name="Lipzen A."/>
            <person name="Lundell T."/>
            <person name="Morin E."/>
            <person name="Murat C."/>
            <person name="Sun H."/>
            <person name="Tunlid A."/>
            <person name="Henrissat B."/>
            <person name="Grigoriev I.V."/>
            <person name="Hibbett D.S."/>
            <person name="Martin F."/>
            <person name="Nordberg H.P."/>
            <person name="Cantor M.N."/>
            <person name="Hua S.X."/>
        </authorList>
    </citation>
    <scope>NUCLEOTIDE SEQUENCE [LARGE SCALE GENOMIC DNA]</scope>
    <source>
        <strain evidence="1 2">UH-Slu-Lm8-n1</strain>
    </source>
</reference>
<name>A0A0D0AK89_9AGAM</name>
<gene>
    <name evidence="1" type="ORF">CY34DRAFT_108640</name>
</gene>
<organism evidence="1 2">
    <name type="scientific">Suillus luteus UH-Slu-Lm8-n1</name>
    <dbReference type="NCBI Taxonomy" id="930992"/>
    <lineage>
        <taxon>Eukaryota</taxon>
        <taxon>Fungi</taxon>
        <taxon>Dikarya</taxon>
        <taxon>Basidiomycota</taxon>
        <taxon>Agaricomycotina</taxon>
        <taxon>Agaricomycetes</taxon>
        <taxon>Agaricomycetidae</taxon>
        <taxon>Boletales</taxon>
        <taxon>Suillineae</taxon>
        <taxon>Suillaceae</taxon>
        <taxon>Suillus</taxon>
    </lineage>
</organism>
<evidence type="ECO:0000313" key="1">
    <source>
        <dbReference type="EMBL" id="KIK38509.1"/>
    </source>
</evidence>
<reference evidence="2" key="2">
    <citation type="submission" date="2015-01" db="EMBL/GenBank/DDBJ databases">
        <title>Evolutionary Origins and Diversification of the Mycorrhizal Mutualists.</title>
        <authorList>
            <consortium name="DOE Joint Genome Institute"/>
            <consortium name="Mycorrhizal Genomics Consortium"/>
            <person name="Kohler A."/>
            <person name="Kuo A."/>
            <person name="Nagy L.G."/>
            <person name="Floudas D."/>
            <person name="Copeland A."/>
            <person name="Barry K.W."/>
            <person name="Cichocki N."/>
            <person name="Veneault-Fourrey C."/>
            <person name="LaButti K."/>
            <person name="Lindquist E.A."/>
            <person name="Lipzen A."/>
            <person name="Lundell T."/>
            <person name="Morin E."/>
            <person name="Murat C."/>
            <person name="Riley R."/>
            <person name="Ohm R."/>
            <person name="Sun H."/>
            <person name="Tunlid A."/>
            <person name="Henrissat B."/>
            <person name="Grigoriev I.V."/>
            <person name="Hibbett D.S."/>
            <person name="Martin F."/>
        </authorList>
    </citation>
    <scope>NUCLEOTIDE SEQUENCE [LARGE SCALE GENOMIC DNA]</scope>
    <source>
        <strain evidence="2">UH-Slu-Lm8-n1</strain>
    </source>
</reference>